<organism evidence="1 2">
    <name type="scientific">Panagrolaimus sp. ES5</name>
    <dbReference type="NCBI Taxonomy" id="591445"/>
    <lineage>
        <taxon>Eukaryota</taxon>
        <taxon>Metazoa</taxon>
        <taxon>Ecdysozoa</taxon>
        <taxon>Nematoda</taxon>
        <taxon>Chromadorea</taxon>
        <taxon>Rhabditida</taxon>
        <taxon>Tylenchina</taxon>
        <taxon>Panagrolaimomorpha</taxon>
        <taxon>Panagrolaimoidea</taxon>
        <taxon>Panagrolaimidae</taxon>
        <taxon>Panagrolaimus</taxon>
    </lineage>
</organism>
<sequence>MFLFLVIFISQFSAHYCCLSTPSQDATPEVPVLPCTTCVAPMFTDPPGTFKRGTGSIVAGDPVGPGCVTFVITCDAATPAGNAVVIGANMDTIPISTAGTPGPKMATIGCNADGQLEGRTVPDGDTVIITSVYCSNN</sequence>
<dbReference type="Proteomes" id="UP000887579">
    <property type="component" value="Unplaced"/>
</dbReference>
<dbReference type="WBParaSite" id="ES5_v2.g22812.t1">
    <property type="protein sequence ID" value="ES5_v2.g22812.t1"/>
    <property type="gene ID" value="ES5_v2.g22812"/>
</dbReference>
<evidence type="ECO:0000313" key="2">
    <source>
        <dbReference type="WBParaSite" id="ES5_v2.g22812.t1"/>
    </source>
</evidence>
<protein>
    <submittedName>
        <fullName evidence="2">Uncharacterized protein</fullName>
    </submittedName>
</protein>
<proteinExistence type="predicted"/>
<reference evidence="2" key="1">
    <citation type="submission" date="2022-11" db="UniProtKB">
        <authorList>
            <consortium name="WormBaseParasite"/>
        </authorList>
    </citation>
    <scope>IDENTIFICATION</scope>
</reference>
<accession>A0AC34FYZ7</accession>
<evidence type="ECO:0000313" key="1">
    <source>
        <dbReference type="Proteomes" id="UP000887579"/>
    </source>
</evidence>
<name>A0AC34FYZ7_9BILA</name>